<dbReference type="InterPro" id="IPR023213">
    <property type="entry name" value="CAT-like_dom_sf"/>
</dbReference>
<evidence type="ECO:0000313" key="1">
    <source>
        <dbReference type="EMBL" id="CAH9074126.1"/>
    </source>
</evidence>
<gene>
    <name evidence="1" type="ORF">CEURO_LOCUS5026</name>
</gene>
<evidence type="ECO:0000313" key="2">
    <source>
        <dbReference type="Proteomes" id="UP001152484"/>
    </source>
</evidence>
<proteinExistence type="predicted"/>
<protein>
    <submittedName>
        <fullName evidence="1">Uncharacterized protein</fullName>
    </submittedName>
</protein>
<sequence length="147" mass="16402">MCVQVAWNKESMKMGDIDLVSQACTKIRNSVKEMDRESITEVMEWLEQNPDDGLIDGDYLVCANLENLDSYSACFGDSLQPMHVSYYIEPADAGCGDKLIILPSPPSGTGPFSRTVMLTLPKNEAFKLMEDPFIQQLSPSVKMHPHN</sequence>
<dbReference type="AlphaFoldDB" id="A0A9P0YSN3"/>
<comment type="caution">
    <text evidence="1">The sequence shown here is derived from an EMBL/GenBank/DDBJ whole genome shotgun (WGS) entry which is preliminary data.</text>
</comment>
<dbReference type="Gene3D" id="3.30.559.10">
    <property type="entry name" value="Chloramphenicol acetyltransferase-like domain"/>
    <property type="match status" value="1"/>
</dbReference>
<dbReference type="EMBL" id="CAMAPE010000009">
    <property type="protein sequence ID" value="CAH9074126.1"/>
    <property type="molecule type" value="Genomic_DNA"/>
</dbReference>
<organism evidence="1 2">
    <name type="scientific">Cuscuta europaea</name>
    <name type="common">European dodder</name>
    <dbReference type="NCBI Taxonomy" id="41803"/>
    <lineage>
        <taxon>Eukaryota</taxon>
        <taxon>Viridiplantae</taxon>
        <taxon>Streptophyta</taxon>
        <taxon>Embryophyta</taxon>
        <taxon>Tracheophyta</taxon>
        <taxon>Spermatophyta</taxon>
        <taxon>Magnoliopsida</taxon>
        <taxon>eudicotyledons</taxon>
        <taxon>Gunneridae</taxon>
        <taxon>Pentapetalae</taxon>
        <taxon>asterids</taxon>
        <taxon>lamiids</taxon>
        <taxon>Solanales</taxon>
        <taxon>Convolvulaceae</taxon>
        <taxon>Cuscuteae</taxon>
        <taxon>Cuscuta</taxon>
        <taxon>Cuscuta subgen. Cuscuta</taxon>
    </lineage>
</organism>
<dbReference type="Proteomes" id="UP001152484">
    <property type="component" value="Unassembled WGS sequence"/>
</dbReference>
<accession>A0A9P0YSN3</accession>
<keyword evidence="2" id="KW-1185">Reference proteome</keyword>
<name>A0A9P0YSN3_CUSEU</name>
<reference evidence="1" key="1">
    <citation type="submission" date="2022-07" db="EMBL/GenBank/DDBJ databases">
        <authorList>
            <person name="Macas J."/>
            <person name="Novak P."/>
            <person name="Neumann P."/>
        </authorList>
    </citation>
    <scope>NUCLEOTIDE SEQUENCE</scope>
</reference>